<gene>
    <name evidence="4" type="ORF">RGE70_03395</name>
</gene>
<dbReference type="PANTHER" id="PTHR34473:SF2">
    <property type="entry name" value="UPF0699 TRANSMEMBRANE PROTEIN YDBT"/>
    <property type="match status" value="1"/>
</dbReference>
<proteinExistence type="predicted"/>
<evidence type="ECO:0000313" key="4">
    <source>
        <dbReference type="EMBL" id="WOT05888.1"/>
    </source>
</evidence>
<feature type="region of interest" description="Disordered" evidence="1">
    <location>
        <begin position="205"/>
        <end position="242"/>
    </location>
</feature>
<accession>A0ABZ0K002</accession>
<evidence type="ECO:0000256" key="1">
    <source>
        <dbReference type="SAM" id="MobiDB-lite"/>
    </source>
</evidence>
<dbReference type="RefSeq" id="WP_310470149.1">
    <property type="nucleotide sequence ID" value="NZ_CP136522.1"/>
</dbReference>
<organism evidence="4 5">
    <name type="scientific">Shewanella youngdeokensis</name>
    <dbReference type="NCBI Taxonomy" id="2999068"/>
    <lineage>
        <taxon>Bacteria</taxon>
        <taxon>Pseudomonadati</taxon>
        <taxon>Pseudomonadota</taxon>
        <taxon>Gammaproteobacteria</taxon>
        <taxon>Alteromonadales</taxon>
        <taxon>Shewanellaceae</taxon>
        <taxon>Shewanella</taxon>
    </lineage>
</organism>
<protein>
    <submittedName>
        <fullName evidence="4">PH domain-containing protein</fullName>
    </submittedName>
</protein>
<keyword evidence="2" id="KW-0812">Transmembrane</keyword>
<keyword evidence="5" id="KW-1185">Reference proteome</keyword>
<dbReference type="InterPro" id="IPR005182">
    <property type="entry name" value="YdbS-like_PH"/>
</dbReference>
<feature type="domain" description="YdbS-like PH" evidence="3">
    <location>
        <begin position="124"/>
        <end position="201"/>
    </location>
</feature>
<evidence type="ECO:0000256" key="2">
    <source>
        <dbReference type="SAM" id="Phobius"/>
    </source>
</evidence>
<evidence type="ECO:0000313" key="5">
    <source>
        <dbReference type="Proteomes" id="UP001529491"/>
    </source>
</evidence>
<feature type="transmembrane region" description="Helical" evidence="2">
    <location>
        <begin position="75"/>
        <end position="93"/>
    </location>
</feature>
<dbReference type="Proteomes" id="UP001529491">
    <property type="component" value="Chromosome"/>
</dbReference>
<feature type="transmembrane region" description="Helical" evidence="2">
    <location>
        <begin position="99"/>
        <end position="117"/>
    </location>
</feature>
<feature type="compositionally biased region" description="Polar residues" evidence="1">
    <location>
        <begin position="1"/>
        <end position="21"/>
    </location>
</feature>
<dbReference type="EMBL" id="CP136522">
    <property type="protein sequence ID" value="WOT05888.1"/>
    <property type="molecule type" value="Genomic_DNA"/>
</dbReference>
<keyword evidence="2" id="KW-1133">Transmembrane helix</keyword>
<dbReference type="Pfam" id="PF03703">
    <property type="entry name" value="bPH_2"/>
    <property type="match status" value="1"/>
</dbReference>
<name>A0ABZ0K002_9GAMM</name>
<feature type="region of interest" description="Disordered" evidence="1">
    <location>
        <begin position="1"/>
        <end position="36"/>
    </location>
</feature>
<dbReference type="PANTHER" id="PTHR34473">
    <property type="entry name" value="UPF0699 TRANSMEMBRANE PROTEIN YDBS"/>
    <property type="match status" value="1"/>
</dbReference>
<keyword evidence="2" id="KW-0472">Membrane</keyword>
<reference evidence="4 5" key="1">
    <citation type="submission" date="2023-10" db="EMBL/GenBank/DDBJ databases">
        <title>Complete genome sequence of Shewanella sp. DAU334.</title>
        <authorList>
            <person name="Lee Y.-S."/>
            <person name="Jeong H.-R."/>
            <person name="Hwang E.-J."/>
            <person name="Choi Y.-L."/>
            <person name="Kim G.-D."/>
        </authorList>
    </citation>
    <scope>NUCLEOTIDE SEQUENCE [LARGE SCALE GENOMIC DNA]</scope>
    <source>
        <strain evidence="4 5">DAU334</strain>
    </source>
</reference>
<sequence length="242" mass="26779">MDNSPLNKTDTEKTQSTSTLSPRFDGASKAATSDSNPEHFAKHIIVKPPQWQSFNNVPLQPIDSRYYTQVHVESLFFSIMSFIAATVITLFAAQLNLSNVLLLLAALLMLQCSIGYIRYQQAKQLGYATGEHEFLMQQGLWWHKRTSLPYSRLQHVSLSQGPLERHFNLVTLKCFSAGSGSAEIELPGIKQRTAEHLRQHLLGQAGKAHVAAPKASDNEQHASDTANAEIATAKNGEADHDQ</sequence>
<evidence type="ECO:0000259" key="3">
    <source>
        <dbReference type="Pfam" id="PF03703"/>
    </source>
</evidence>